<evidence type="ECO:0000256" key="1">
    <source>
        <dbReference type="ARBA" id="ARBA00022741"/>
    </source>
</evidence>
<dbReference type="GO" id="GO:0043565">
    <property type="term" value="F:sequence-specific DNA binding"/>
    <property type="evidence" value="ECO:0007669"/>
    <property type="project" value="InterPro"/>
</dbReference>
<dbReference type="GO" id="GO:0006355">
    <property type="term" value="P:regulation of DNA-templated transcription"/>
    <property type="evidence" value="ECO:0007669"/>
    <property type="project" value="InterPro"/>
</dbReference>
<keyword evidence="9" id="KW-1185">Reference proteome</keyword>
<dbReference type="SMART" id="SM00382">
    <property type="entry name" value="AAA"/>
    <property type="match status" value="1"/>
</dbReference>
<feature type="region of interest" description="Disordered" evidence="5">
    <location>
        <begin position="586"/>
        <end position="618"/>
    </location>
</feature>
<dbReference type="Pfam" id="PF25601">
    <property type="entry name" value="AAA_lid_14"/>
    <property type="match status" value="1"/>
</dbReference>
<evidence type="ECO:0000256" key="3">
    <source>
        <dbReference type="ARBA" id="ARBA00023015"/>
    </source>
</evidence>
<dbReference type="AlphaFoldDB" id="A0A3P4B7V9"/>
<evidence type="ECO:0000256" key="5">
    <source>
        <dbReference type="SAM" id="MobiDB-lite"/>
    </source>
</evidence>
<dbReference type="PANTHER" id="PTHR32071">
    <property type="entry name" value="TRANSCRIPTIONAL REGULATORY PROTEIN"/>
    <property type="match status" value="1"/>
</dbReference>
<dbReference type="Pfam" id="PF00158">
    <property type="entry name" value="Sigma54_activat"/>
    <property type="match status" value="1"/>
</dbReference>
<keyword evidence="4" id="KW-0804">Transcription</keyword>
<dbReference type="GO" id="GO:0005524">
    <property type="term" value="F:ATP binding"/>
    <property type="evidence" value="ECO:0007669"/>
    <property type="project" value="UniProtKB-KW"/>
</dbReference>
<dbReference type="InterPro" id="IPR000014">
    <property type="entry name" value="PAS"/>
</dbReference>
<dbReference type="RefSeq" id="WP_124080698.1">
    <property type="nucleotide sequence ID" value="NZ_UWPJ01000025.1"/>
</dbReference>
<accession>A0A3P4B7V9</accession>
<feature type="compositionally biased region" description="Low complexity" evidence="5">
    <location>
        <begin position="606"/>
        <end position="616"/>
    </location>
</feature>
<dbReference type="PROSITE" id="PS00675">
    <property type="entry name" value="SIGMA54_INTERACT_1"/>
    <property type="match status" value="1"/>
</dbReference>
<dbReference type="SUPFAM" id="SSF52540">
    <property type="entry name" value="P-loop containing nucleoside triphosphate hydrolases"/>
    <property type="match status" value="1"/>
</dbReference>
<dbReference type="CDD" id="cd00009">
    <property type="entry name" value="AAA"/>
    <property type="match status" value="1"/>
</dbReference>
<dbReference type="Gene3D" id="1.10.8.60">
    <property type="match status" value="1"/>
</dbReference>
<evidence type="ECO:0000313" key="8">
    <source>
        <dbReference type="EMBL" id="VCU71245.1"/>
    </source>
</evidence>
<evidence type="ECO:0000259" key="7">
    <source>
        <dbReference type="PROSITE" id="PS50112"/>
    </source>
</evidence>
<dbReference type="InterPro" id="IPR058031">
    <property type="entry name" value="AAA_lid_NorR"/>
</dbReference>
<dbReference type="PROSITE" id="PS50112">
    <property type="entry name" value="PAS"/>
    <property type="match status" value="1"/>
</dbReference>
<dbReference type="CDD" id="cd00130">
    <property type="entry name" value="PAS"/>
    <property type="match status" value="1"/>
</dbReference>
<feature type="domain" description="Sigma-54 factor interaction" evidence="6">
    <location>
        <begin position="334"/>
        <end position="565"/>
    </location>
</feature>
<dbReference type="InterPro" id="IPR025662">
    <property type="entry name" value="Sigma_54_int_dom_ATP-bd_1"/>
</dbReference>
<proteinExistence type="predicted"/>
<protein>
    <submittedName>
        <fullName evidence="8">Propionate catabolism operon regulatory protein</fullName>
    </submittedName>
</protein>
<feature type="domain" description="PAS" evidence="7">
    <location>
        <begin position="205"/>
        <end position="250"/>
    </location>
</feature>
<dbReference type="InterPro" id="IPR013767">
    <property type="entry name" value="PAS_fold"/>
</dbReference>
<dbReference type="InterPro" id="IPR009057">
    <property type="entry name" value="Homeodomain-like_sf"/>
</dbReference>
<dbReference type="InterPro" id="IPR027417">
    <property type="entry name" value="P-loop_NTPase"/>
</dbReference>
<dbReference type="GO" id="GO:0005737">
    <property type="term" value="C:cytoplasm"/>
    <property type="evidence" value="ECO:0007669"/>
    <property type="project" value="InterPro"/>
</dbReference>
<dbReference type="Proteomes" id="UP000277294">
    <property type="component" value="Unassembled WGS sequence"/>
</dbReference>
<dbReference type="FunFam" id="3.40.50.300:FF:000006">
    <property type="entry name" value="DNA-binding transcriptional regulator NtrC"/>
    <property type="match status" value="1"/>
</dbReference>
<dbReference type="InterPro" id="IPR025943">
    <property type="entry name" value="Sigma_54_int_dom_ATP-bd_2"/>
</dbReference>
<dbReference type="InterPro" id="IPR002197">
    <property type="entry name" value="HTH_Fis"/>
</dbReference>
<dbReference type="PANTHER" id="PTHR32071:SF81">
    <property type="entry name" value="PROPIONATE CATABOLISM OPERON REGULATORY PROTEIN"/>
    <property type="match status" value="1"/>
</dbReference>
<dbReference type="SUPFAM" id="SSF159800">
    <property type="entry name" value="PrpR receptor domain-like"/>
    <property type="match status" value="1"/>
</dbReference>
<gene>
    <name evidence="8" type="primary">prpR_2</name>
    <name evidence="8" type="ORF">PIGHUM_03326</name>
</gene>
<evidence type="ECO:0000259" key="6">
    <source>
        <dbReference type="PROSITE" id="PS50045"/>
    </source>
</evidence>
<dbReference type="OrthoDB" id="9761705at2"/>
<dbReference type="GO" id="GO:0019629">
    <property type="term" value="P:propionate catabolic process, 2-methylcitrate cycle"/>
    <property type="evidence" value="ECO:0007669"/>
    <property type="project" value="InterPro"/>
</dbReference>
<dbReference type="InterPro" id="IPR035965">
    <property type="entry name" value="PAS-like_dom_sf"/>
</dbReference>
<dbReference type="PROSITE" id="PS00676">
    <property type="entry name" value="SIGMA54_INTERACT_2"/>
    <property type="match status" value="1"/>
</dbReference>
<evidence type="ECO:0000256" key="4">
    <source>
        <dbReference type="ARBA" id="ARBA00023163"/>
    </source>
</evidence>
<dbReference type="Pfam" id="PF00989">
    <property type="entry name" value="PAS"/>
    <property type="match status" value="1"/>
</dbReference>
<keyword evidence="3" id="KW-0805">Transcription regulation</keyword>
<reference evidence="8 9" key="1">
    <citation type="submission" date="2018-10" db="EMBL/GenBank/DDBJ databases">
        <authorList>
            <person name="Criscuolo A."/>
        </authorList>
    </citation>
    <scope>NUCLEOTIDE SEQUENCE [LARGE SCALE GENOMIC DNA]</scope>
    <source>
        <strain evidence="8">DnA1</strain>
    </source>
</reference>
<dbReference type="SUPFAM" id="SSF46689">
    <property type="entry name" value="Homeodomain-like"/>
    <property type="match status" value="1"/>
</dbReference>
<dbReference type="InterPro" id="IPR002078">
    <property type="entry name" value="Sigma_54_int"/>
</dbReference>
<keyword evidence="2" id="KW-0067">ATP-binding</keyword>
<dbReference type="PROSITE" id="PS50045">
    <property type="entry name" value="SIGMA54_INTERACT_4"/>
    <property type="match status" value="1"/>
</dbReference>
<dbReference type="GO" id="GO:0000156">
    <property type="term" value="F:phosphorelay response regulator activity"/>
    <property type="evidence" value="ECO:0007669"/>
    <property type="project" value="InterPro"/>
</dbReference>
<dbReference type="Gene3D" id="3.30.450.20">
    <property type="entry name" value="PAS domain"/>
    <property type="match status" value="1"/>
</dbReference>
<dbReference type="SMART" id="SM00091">
    <property type="entry name" value="PAS"/>
    <property type="match status" value="1"/>
</dbReference>
<dbReference type="InterPro" id="IPR003593">
    <property type="entry name" value="AAA+_ATPase"/>
</dbReference>
<organism evidence="8 9">
    <name type="scientific">Pigmentiphaga humi</name>
    <dbReference type="NCBI Taxonomy" id="2478468"/>
    <lineage>
        <taxon>Bacteria</taxon>
        <taxon>Pseudomonadati</taxon>
        <taxon>Pseudomonadota</taxon>
        <taxon>Betaproteobacteria</taxon>
        <taxon>Burkholderiales</taxon>
        <taxon>Alcaligenaceae</taxon>
        <taxon>Pigmentiphaga</taxon>
    </lineage>
</organism>
<keyword evidence="1" id="KW-0547">Nucleotide-binding</keyword>
<dbReference type="Pfam" id="PF02954">
    <property type="entry name" value="HTH_8"/>
    <property type="match status" value="1"/>
</dbReference>
<dbReference type="Gene3D" id="3.40.50.2300">
    <property type="match status" value="1"/>
</dbReference>
<dbReference type="Gene3D" id="3.40.50.300">
    <property type="entry name" value="P-loop containing nucleotide triphosphate hydrolases"/>
    <property type="match status" value="1"/>
</dbReference>
<feature type="compositionally biased region" description="Pro residues" evidence="5">
    <location>
        <begin position="682"/>
        <end position="691"/>
    </location>
</feature>
<dbReference type="Pfam" id="PF06506">
    <property type="entry name" value="PrpR_N"/>
    <property type="match status" value="1"/>
</dbReference>
<dbReference type="EMBL" id="UWPJ01000025">
    <property type="protein sequence ID" value="VCU71245.1"/>
    <property type="molecule type" value="Genomic_DNA"/>
</dbReference>
<name>A0A3P4B7V9_9BURK</name>
<dbReference type="InterPro" id="IPR010524">
    <property type="entry name" value="Sig_transdc_resp-reg_PrpR_N"/>
</dbReference>
<dbReference type="Gene3D" id="1.10.10.60">
    <property type="entry name" value="Homeodomain-like"/>
    <property type="match status" value="1"/>
</dbReference>
<evidence type="ECO:0000313" key="9">
    <source>
        <dbReference type="Proteomes" id="UP000277294"/>
    </source>
</evidence>
<dbReference type="NCBIfam" id="TIGR02329">
    <property type="entry name" value="propionate_PrpR"/>
    <property type="match status" value="1"/>
</dbReference>
<feature type="region of interest" description="Disordered" evidence="5">
    <location>
        <begin position="662"/>
        <end position="691"/>
    </location>
</feature>
<sequence>MELDAPLPAGPGRRPVIWAMGISRVARAFAELTPAYAGLADFRVVDEGFETAARSINRAARQGEVDAVVAGGSNGAYLRQNVQVPVALIKVTGFDVMHALTAARRLSSRLALVTHASTFPETEAFKQAFGLDFPSHSYVTVDDAAARVEALKREGMEVIVGPGLVSDLAEQQGLAGVFLYSSSSIRGALEDAIEAVRLARIEQRRRAYLNTVLFHLNEGVAAVDAHGRVQSMNPPMERLLGVRRDQAIGQPLEGVAPAISLAGQLQRGQKELETIQRVNEKVLIVNRIPIQSGGELLGAVVTAQDAKAIQRVDRNLRTGGSVRPTGIRYELDDLLGSSTAMERVRELGRLYAEVSSTVLIEGESGTGKEVLAQGMHRASPRRDFPFVAINCAAFPEPLLESELFGYEEGAFSGARKGGKSGLFEAAHNGTIFLDEIGDMPLALQVRLLRVLQEKQVLPVGALEPVAVDVRVIAATHRDLPAMVRSGAFRQDFYYRLNILRIAVPPLRDREGDVEELAETLYTRAQQRLGIARPVRLPAFVKLRCARYAWPGNLREMENVLERVAVSHARRKIGRKELEQELEITVPELWGTGGDTPANETAREDASSPGPASASGSRLAPLEEVVRAAQAEHIRRVLQACGGDRRQACRILDISPATLWRRLGPPLRAYARPPGGEAGGPAEPDPPLPGSA</sequence>
<dbReference type="SUPFAM" id="SSF55785">
    <property type="entry name" value="PYP-like sensor domain (PAS domain)"/>
    <property type="match status" value="1"/>
</dbReference>
<dbReference type="InterPro" id="IPR012704">
    <property type="entry name" value="Sig_transdc_resp-reg_PrpR"/>
</dbReference>
<evidence type="ECO:0000256" key="2">
    <source>
        <dbReference type="ARBA" id="ARBA00022840"/>
    </source>
</evidence>